<dbReference type="GO" id="GO:0005546">
    <property type="term" value="F:phosphatidylinositol-4,5-bisphosphate binding"/>
    <property type="evidence" value="ECO:0007669"/>
    <property type="project" value="InterPro"/>
</dbReference>
<dbReference type="EMBL" id="JAHRHJ020000002">
    <property type="protein sequence ID" value="KAH9326441.1"/>
    <property type="molecule type" value="Genomic_DNA"/>
</dbReference>
<reference evidence="6 7" key="1">
    <citation type="journal article" date="2021" name="Nat. Plants">
        <title>The Taxus genome provides insights into paclitaxel biosynthesis.</title>
        <authorList>
            <person name="Xiong X."/>
            <person name="Gou J."/>
            <person name="Liao Q."/>
            <person name="Li Y."/>
            <person name="Zhou Q."/>
            <person name="Bi G."/>
            <person name="Li C."/>
            <person name="Du R."/>
            <person name="Wang X."/>
            <person name="Sun T."/>
            <person name="Guo L."/>
            <person name="Liang H."/>
            <person name="Lu P."/>
            <person name="Wu Y."/>
            <person name="Zhang Z."/>
            <person name="Ro D.K."/>
            <person name="Shang Y."/>
            <person name="Huang S."/>
            <person name="Yan J."/>
        </authorList>
    </citation>
    <scope>NUCLEOTIDE SEQUENCE [LARGE SCALE GENOMIC DNA]</scope>
    <source>
        <strain evidence="6">Ta-2019</strain>
    </source>
</reference>
<dbReference type="Proteomes" id="UP000824469">
    <property type="component" value="Unassembled WGS sequence"/>
</dbReference>
<evidence type="ECO:0000313" key="7">
    <source>
        <dbReference type="Proteomes" id="UP000824469"/>
    </source>
</evidence>
<evidence type="ECO:0000256" key="2">
    <source>
        <dbReference type="ARBA" id="ARBA00022448"/>
    </source>
</evidence>
<dbReference type="GO" id="GO:0006887">
    <property type="term" value="P:exocytosis"/>
    <property type="evidence" value="ECO:0007669"/>
    <property type="project" value="UniProtKB-KW"/>
</dbReference>
<dbReference type="InterPro" id="IPR004140">
    <property type="entry name" value="Exo70"/>
</dbReference>
<protein>
    <recommendedName>
        <fullName evidence="3">Exocyst subunit Exo70 family protein</fullName>
    </recommendedName>
</protein>
<keyword evidence="2 3" id="KW-0813">Transport</keyword>
<evidence type="ECO:0000256" key="1">
    <source>
        <dbReference type="ARBA" id="ARBA00006756"/>
    </source>
</evidence>
<dbReference type="GO" id="GO:0015031">
    <property type="term" value="P:protein transport"/>
    <property type="evidence" value="ECO:0007669"/>
    <property type="project" value="UniProtKB-KW"/>
</dbReference>
<proteinExistence type="inferred from homology"/>
<keyword evidence="3" id="KW-0268">Exocytosis</keyword>
<organism evidence="6 7">
    <name type="scientific">Taxus chinensis</name>
    <name type="common">Chinese yew</name>
    <name type="synonym">Taxus wallichiana var. chinensis</name>
    <dbReference type="NCBI Taxonomy" id="29808"/>
    <lineage>
        <taxon>Eukaryota</taxon>
        <taxon>Viridiplantae</taxon>
        <taxon>Streptophyta</taxon>
        <taxon>Embryophyta</taxon>
        <taxon>Tracheophyta</taxon>
        <taxon>Spermatophyta</taxon>
        <taxon>Pinopsida</taxon>
        <taxon>Pinidae</taxon>
        <taxon>Conifers II</taxon>
        <taxon>Cupressales</taxon>
        <taxon>Taxaceae</taxon>
        <taxon>Taxus</taxon>
    </lineage>
</organism>
<dbReference type="PANTHER" id="PTHR12542:SF96">
    <property type="entry name" value="EXOCYST COMPLEX COMPONENT EXO70B1"/>
    <property type="match status" value="1"/>
</dbReference>
<comment type="similarity">
    <text evidence="1 3">Belongs to the EXO70 family.</text>
</comment>
<dbReference type="AlphaFoldDB" id="A0AA38GPR1"/>
<feature type="domain" description="Exocyst complex subunit Exo70 C-terminal" evidence="5">
    <location>
        <begin position="214"/>
        <end position="325"/>
    </location>
</feature>
<feature type="region of interest" description="Disordered" evidence="4">
    <location>
        <begin position="130"/>
        <end position="153"/>
    </location>
</feature>
<dbReference type="Pfam" id="PF03081">
    <property type="entry name" value="Exo70_C"/>
    <property type="match status" value="1"/>
</dbReference>
<evidence type="ECO:0000256" key="3">
    <source>
        <dbReference type="RuleBase" id="RU365026"/>
    </source>
</evidence>
<accession>A0AA38GPR1</accession>
<evidence type="ECO:0000259" key="5">
    <source>
        <dbReference type="Pfam" id="PF03081"/>
    </source>
</evidence>
<dbReference type="Pfam" id="PF20669">
    <property type="entry name" value="Exo70_N"/>
    <property type="match status" value="1"/>
</dbReference>
<comment type="function">
    <text evidence="3">Component of the exocyst complex.</text>
</comment>
<sequence length="337" mass="37986">MSMEIEVVGENGTVAVAVMSVNTPGRNNLGKAEENLGTANVEENLDLTERFISKWDINTTNKILFQGGKEEVRKYMHTVHNLHQHMKHLSAGGSSTELIRSQPLMKMAMARLQKEFHKILLSNSEPMHPDRWSGCSNRSDNEERSSGCSSSIRPSTDRIYEFNRIPLEAVVNLRSIAQCMGKSGYAKECVRIFTLIRKSVVDESFATYSQDLFRSVPEQADGILVRLGEAIRGILTEFEEALKNEKSKAPIVGDTVHPLTRYAMNYLTFLPDYKESLIKLTTDTPAELADNLALDDSPDSHSARISTRFVWIIFFLVCKLEEKSGPLPRTQHCRICF</sequence>
<keyword evidence="7" id="KW-1185">Reference proteome</keyword>
<name>A0AA38GPR1_TAXCH</name>
<gene>
    <name evidence="6" type="ORF">KI387_006619</name>
</gene>
<dbReference type="GO" id="GO:0000145">
    <property type="term" value="C:exocyst"/>
    <property type="evidence" value="ECO:0007669"/>
    <property type="project" value="InterPro"/>
</dbReference>
<comment type="caution">
    <text evidence="6">The sequence shown here is derived from an EMBL/GenBank/DDBJ whole genome shotgun (WGS) entry which is preliminary data.</text>
</comment>
<dbReference type="PANTHER" id="PTHR12542">
    <property type="entry name" value="EXOCYST COMPLEX PROTEIN EXO70"/>
    <property type="match status" value="1"/>
</dbReference>
<evidence type="ECO:0000256" key="4">
    <source>
        <dbReference type="SAM" id="MobiDB-lite"/>
    </source>
</evidence>
<evidence type="ECO:0000313" key="6">
    <source>
        <dbReference type="EMBL" id="KAH9326441.1"/>
    </source>
</evidence>
<dbReference type="InterPro" id="IPR046364">
    <property type="entry name" value="Exo70_C"/>
</dbReference>
<keyword evidence="3" id="KW-0653">Protein transport</keyword>
<dbReference type="SUPFAM" id="SSF74788">
    <property type="entry name" value="Cullin repeat-like"/>
    <property type="match status" value="1"/>
</dbReference>
<dbReference type="Gene3D" id="1.20.1280.170">
    <property type="entry name" value="Exocyst complex component Exo70"/>
    <property type="match status" value="2"/>
</dbReference>
<dbReference type="InterPro" id="IPR016159">
    <property type="entry name" value="Cullin_repeat-like_dom_sf"/>
</dbReference>